<name>A0A5B7HL63_PORTR</name>
<dbReference type="EMBL" id="VSRR010033962">
    <property type="protein sequence ID" value="MPC72012.1"/>
    <property type="molecule type" value="Genomic_DNA"/>
</dbReference>
<gene>
    <name evidence="1" type="ORF">E2C01_066304</name>
</gene>
<reference evidence="1 2" key="1">
    <citation type="submission" date="2019-05" db="EMBL/GenBank/DDBJ databases">
        <title>Another draft genome of Portunus trituberculatus and its Hox gene families provides insights of decapod evolution.</title>
        <authorList>
            <person name="Jeong J.-H."/>
            <person name="Song I."/>
            <person name="Kim S."/>
            <person name="Choi T."/>
            <person name="Kim D."/>
            <person name="Ryu S."/>
            <person name="Kim W."/>
        </authorList>
    </citation>
    <scope>NUCLEOTIDE SEQUENCE [LARGE SCALE GENOMIC DNA]</scope>
    <source>
        <tissue evidence="1">Muscle</tissue>
    </source>
</reference>
<protein>
    <submittedName>
        <fullName evidence="1">Uncharacterized protein</fullName>
    </submittedName>
</protein>
<sequence length="83" mass="9725">MVKIVIGAATTNFTPNIPHFYLFYNYCIIHWYQLKHVKVITKKILQLIVFTQRLCFILVGRWFWPMSVQISHDVMAGRAIAGI</sequence>
<proteinExistence type="predicted"/>
<accession>A0A5B7HL63</accession>
<organism evidence="1 2">
    <name type="scientific">Portunus trituberculatus</name>
    <name type="common">Swimming crab</name>
    <name type="synonym">Neptunus trituberculatus</name>
    <dbReference type="NCBI Taxonomy" id="210409"/>
    <lineage>
        <taxon>Eukaryota</taxon>
        <taxon>Metazoa</taxon>
        <taxon>Ecdysozoa</taxon>
        <taxon>Arthropoda</taxon>
        <taxon>Crustacea</taxon>
        <taxon>Multicrustacea</taxon>
        <taxon>Malacostraca</taxon>
        <taxon>Eumalacostraca</taxon>
        <taxon>Eucarida</taxon>
        <taxon>Decapoda</taxon>
        <taxon>Pleocyemata</taxon>
        <taxon>Brachyura</taxon>
        <taxon>Eubrachyura</taxon>
        <taxon>Portunoidea</taxon>
        <taxon>Portunidae</taxon>
        <taxon>Portuninae</taxon>
        <taxon>Portunus</taxon>
    </lineage>
</organism>
<dbReference type="AlphaFoldDB" id="A0A5B7HL63"/>
<comment type="caution">
    <text evidence="1">The sequence shown here is derived from an EMBL/GenBank/DDBJ whole genome shotgun (WGS) entry which is preliminary data.</text>
</comment>
<evidence type="ECO:0000313" key="1">
    <source>
        <dbReference type="EMBL" id="MPC72012.1"/>
    </source>
</evidence>
<keyword evidence="2" id="KW-1185">Reference proteome</keyword>
<evidence type="ECO:0000313" key="2">
    <source>
        <dbReference type="Proteomes" id="UP000324222"/>
    </source>
</evidence>
<dbReference type="Proteomes" id="UP000324222">
    <property type="component" value="Unassembled WGS sequence"/>
</dbReference>